<dbReference type="InterPro" id="IPR038518">
    <property type="entry name" value="Glyco_hydro_63N_sf"/>
</dbReference>
<comment type="catalytic activity">
    <reaction evidence="12">
        <text>N(4)-(alpha-D-Glc-(1-&gt;2)-alpha-D-Glc-(1-&gt;3)-alpha-D-Glc-(1-&gt;3)-alpha-D-Man-(1-&gt;2)-alpha-D-Man-(1-&gt;2)-alpha-D-Man-(1-&gt;3)-[alpha-D-Man-(1-&gt;2)-alpha-D-Man-(1-&gt;3)-[alpha-D-Man-(1-&gt;2)-alpha-D-Man-(1-&gt;6)]-alpha-D-Man-(1-&gt;6)]-beta-D-Man-(1-&gt;4)-beta-D-GlcNAc-(1-&gt;4)-beta-D-GlcNAc)-L-asparaginyl-[protein] + H2O = N(4)-(alpha-D-Glc-(1-&gt;3)-alpha-D-Glc-(1-&gt;3)-alpha-D-Man-(1-&gt;2)-alpha-D-Man-(1-&gt;2)-alpha-D-Man-(1-&gt;3)-[alpha-D-Man-(1-&gt;2)-alpha-D-Man-(1-&gt;3)-[alpha-D-Man-(1-&gt;2)-alpha-D-Man-(1-&gt;6)]-alpha-D-Man-(1-&gt;6)]-beta-D-Man-(1-&gt;4)-beta-D-GlcNAc-(1-&gt;4)-beta-D-GlcNAc)-L-asparaginyl-[protein] + beta-D-glucose</text>
        <dbReference type="Rhea" id="RHEA:55988"/>
        <dbReference type="Rhea" id="RHEA-COMP:12806"/>
        <dbReference type="Rhea" id="RHEA-COMP:14355"/>
        <dbReference type="ChEBI" id="CHEBI:15377"/>
        <dbReference type="ChEBI" id="CHEBI:15903"/>
        <dbReference type="ChEBI" id="CHEBI:59082"/>
        <dbReference type="ChEBI" id="CHEBI:132537"/>
        <dbReference type="EC" id="3.2.1.106"/>
    </reaction>
</comment>
<evidence type="ECO:0000256" key="2">
    <source>
        <dbReference type="ARBA" id="ARBA00010833"/>
    </source>
</evidence>
<comment type="caution">
    <text evidence="16">The sequence shown here is derived from an EMBL/GenBank/DDBJ whole genome shotgun (WGS) entry which is preliminary data.</text>
</comment>
<feature type="domain" description="Glycosyl hydrolase family 63 N-terminal" evidence="15">
    <location>
        <begin position="87"/>
        <end position="256"/>
    </location>
</feature>
<accession>A0A8S1IYA9</accession>
<organism evidence="16 17">
    <name type="scientific">Ostreobium quekettii</name>
    <dbReference type="NCBI Taxonomy" id="121088"/>
    <lineage>
        <taxon>Eukaryota</taxon>
        <taxon>Viridiplantae</taxon>
        <taxon>Chlorophyta</taxon>
        <taxon>core chlorophytes</taxon>
        <taxon>Ulvophyceae</taxon>
        <taxon>TCBD clade</taxon>
        <taxon>Bryopsidales</taxon>
        <taxon>Ostreobineae</taxon>
        <taxon>Ostreobiaceae</taxon>
        <taxon>Ostreobium</taxon>
    </lineage>
</organism>
<dbReference type="GO" id="GO:0006487">
    <property type="term" value="P:protein N-linked glycosylation"/>
    <property type="evidence" value="ECO:0007669"/>
    <property type="project" value="UniProtKB-UniRule"/>
</dbReference>
<proteinExistence type="inferred from homology"/>
<feature type="domain" description="Glycosyl hydrolase family 63 C-terminal" evidence="14">
    <location>
        <begin position="350"/>
        <end position="844"/>
    </location>
</feature>
<keyword evidence="7" id="KW-1133">Transmembrane helix</keyword>
<dbReference type="InterPro" id="IPR004888">
    <property type="entry name" value="Glycoside_hydrolase_63"/>
</dbReference>
<keyword evidence="5 12" id="KW-0256">Endoplasmic reticulum</keyword>
<keyword evidence="6" id="KW-0735">Signal-anchor</keyword>
<evidence type="ECO:0000256" key="3">
    <source>
        <dbReference type="ARBA" id="ARBA00022692"/>
    </source>
</evidence>
<keyword evidence="8" id="KW-0472">Membrane</keyword>
<reference evidence="16" key="1">
    <citation type="submission" date="2020-12" db="EMBL/GenBank/DDBJ databases">
        <authorList>
            <person name="Iha C."/>
        </authorList>
    </citation>
    <scope>NUCLEOTIDE SEQUENCE</scope>
</reference>
<dbReference type="PANTHER" id="PTHR10412">
    <property type="entry name" value="MANNOSYL-OLIGOSACCHARIDE GLUCOSIDASE"/>
    <property type="match status" value="1"/>
</dbReference>
<sequence>MAPRRRRPGAKKDDEGPGRGLPSTAAEPAPGSGLRGGALFLLVSAVLASAVYYLRGGIGSEVGVLSRFQAPLMTDLAEFDDDYRRRMLWGTYRPGLYFGLRTRLPKSLLTGLAWFQPASRDAMNSVRHLAGAPPGATKFGWLRHDGANFGIQEVVDGNMTIKTSWVKHHHPESGIGGDWSVRVSAWLREGAEPALKHVPFIFYIADEHGPDMTTGILGLRANPDGKPTGRGGRVLVGRNEDLGDWSLYLQCGKDTQWDLHSTGLPLDHYHNVTEMMQGLVFMGVQQQLKQQREGQSSENKVRLVIPDGWWAGDGVEPNAAFFQVDIVLPGEFEFVFLSGQDEQEARLEALTGSRLTSLLESHTTAFSKRFEETFGVGDAADVPADFAEVSKRALSNMLGGIGYFYGSSRVALEKNNPEKVREYGPSELFTSVPSRSFFPRGFLWDEGFHQLMIRRWDPQLSRDILAHWLDLMNSVGWIPREQILGEEARARVPDEFVDQQPTVGNPPTLFLPFLKMAKGLTDPGQRAKEQADREFLSQAYPRLCHWYDWFLRSQGGPIKGSFRWTARDATVTKELNPKTLDSGLDDFPRASHPSSKERHLDLRCWMALAAEALATIGEALDMPLESYQHYRDMSEELRDLQLLNALHLDTNTSQYLDFGMHTDDVQLEWVCCEYHGEERGMEKYLARKEYSSPEPRLVPHFGYPSLFPLFLHLFDAGDPMLSTQIDLLRNPDLLWSDHGLRSLAKTSPFYGQKNTPDDPPYWRGAVWINMNFLALRSLHHYGQLEGPYKAKAREAYAELKRNVLQTVVGEYLKSGYIWEQYDDVTGYGKGCHPFTGWSALFILIGRDAY</sequence>
<evidence type="ECO:0000259" key="15">
    <source>
        <dbReference type="Pfam" id="PF16923"/>
    </source>
</evidence>
<dbReference type="Gene3D" id="2.70.98.110">
    <property type="entry name" value="Glycosyl hydrolase family 63, N-terminal domain"/>
    <property type="match status" value="1"/>
</dbReference>
<evidence type="ECO:0000256" key="10">
    <source>
        <dbReference type="ARBA" id="ARBA00023295"/>
    </source>
</evidence>
<name>A0A8S1IYA9_9CHLO</name>
<evidence type="ECO:0000256" key="5">
    <source>
        <dbReference type="ARBA" id="ARBA00022824"/>
    </source>
</evidence>
<dbReference type="InterPro" id="IPR031335">
    <property type="entry name" value="Glyco_hydro_63_C"/>
</dbReference>
<feature type="region of interest" description="Disordered" evidence="13">
    <location>
        <begin position="1"/>
        <end position="29"/>
    </location>
</feature>
<dbReference type="InterPro" id="IPR031631">
    <property type="entry name" value="Glyco_hydro_63N"/>
</dbReference>
<dbReference type="InterPro" id="IPR012341">
    <property type="entry name" value="6hp_glycosidase-like_sf"/>
</dbReference>
<gene>
    <name evidence="16" type="ORF">OSTQU699_LOCUS5645</name>
</gene>
<evidence type="ECO:0000256" key="1">
    <source>
        <dbReference type="ARBA" id="ARBA00004648"/>
    </source>
</evidence>
<evidence type="ECO:0000256" key="12">
    <source>
        <dbReference type="RuleBase" id="RU368089"/>
    </source>
</evidence>
<evidence type="ECO:0000256" key="6">
    <source>
        <dbReference type="ARBA" id="ARBA00022968"/>
    </source>
</evidence>
<dbReference type="GO" id="GO:0005789">
    <property type="term" value="C:endoplasmic reticulum membrane"/>
    <property type="evidence" value="ECO:0007669"/>
    <property type="project" value="UniProtKB-SubCell"/>
</dbReference>
<dbReference type="EMBL" id="CAJHUC010001212">
    <property type="protein sequence ID" value="CAD7700286.1"/>
    <property type="molecule type" value="Genomic_DNA"/>
</dbReference>
<comment type="subcellular location">
    <subcellularLocation>
        <location evidence="1 12">Endoplasmic reticulum membrane</location>
        <topology evidence="1 12">Single-pass type II membrane protein</topology>
    </subcellularLocation>
</comment>
<comment type="similarity">
    <text evidence="2 12">Belongs to the glycosyl hydrolase 63 family.</text>
</comment>
<evidence type="ECO:0000256" key="8">
    <source>
        <dbReference type="ARBA" id="ARBA00023136"/>
    </source>
</evidence>
<evidence type="ECO:0000256" key="13">
    <source>
        <dbReference type="SAM" id="MobiDB-lite"/>
    </source>
</evidence>
<keyword evidence="9" id="KW-0325">Glycoprotein</keyword>
<protein>
    <recommendedName>
        <fullName evidence="11 12">Mannosyl-oligosaccharide glucosidase</fullName>
        <ecNumber evidence="11 12">3.2.1.106</ecNumber>
    </recommendedName>
</protein>
<dbReference type="EC" id="3.2.1.106" evidence="11 12"/>
<evidence type="ECO:0000313" key="17">
    <source>
        <dbReference type="Proteomes" id="UP000708148"/>
    </source>
</evidence>
<evidence type="ECO:0000259" key="14">
    <source>
        <dbReference type="Pfam" id="PF03200"/>
    </source>
</evidence>
<evidence type="ECO:0000256" key="9">
    <source>
        <dbReference type="ARBA" id="ARBA00023180"/>
    </source>
</evidence>
<dbReference type="OrthoDB" id="410058at2759"/>
<evidence type="ECO:0000256" key="11">
    <source>
        <dbReference type="ARBA" id="ARBA00038888"/>
    </source>
</evidence>
<dbReference type="InterPro" id="IPR008928">
    <property type="entry name" value="6-hairpin_glycosidase_sf"/>
</dbReference>
<dbReference type="SUPFAM" id="SSF48208">
    <property type="entry name" value="Six-hairpin glycosidases"/>
    <property type="match status" value="1"/>
</dbReference>
<dbReference type="Pfam" id="PF03200">
    <property type="entry name" value="Glyco_hydro_63"/>
    <property type="match status" value="1"/>
</dbReference>
<dbReference type="GO" id="GO:0009311">
    <property type="term" value="P:oligosaccharide metabolic process"/>
    <property type="evidence" value="ECO:0007669"/>
    <property type="project" value="UniProtKB-UniRule"/>
</dbReference>
<keyword evidence="17" id="KW-1185">Reference proteome</keyword>
<dbReference type="PANTHER" id="PTHR10412:SF11">
    <property type="entry name" value="MANNOSYL-OLIGOSACCHARIDE GLUCOSIDASE"/>
    <property type="match status" value="1"/>
</dbReference>
<keyword evidence="3" id="KW-0812">Transmembrane</keyword>
<evidence type="ECO:0000256" key="7">
    <source>
        <dbReference type="ARBA" id="ARBA00022989"/>
    </source>
</evidence>
<dbReference type="Proteomes" id="UP000708148">
    <property type="component" value="Unassembled WGS sequence"/>
</dbReference>
<dbReference type="Gene3D" id="1.50.10.10">
    <property type="match status" value="1"/>
</dbReference>
<evidence type="ECO:0000313" key="16">
    <source>
        <dbReference type="EMBL" id="CAD7700286.1"/>
    </source>
</evidence>
<dbReference type="Pfam" id="PF16923">
    <property type="entry name" value="Glyco_hydro_63N"/>
    <property type="match status" value="1"/>
</dbReference>
<comment type="function">
    <text evidence="12">Cleaves the distal alpha 1,2-linked glucose residue from the Glc(3)Man(9)GlcNAc(2) oligosaccharide precursor.</text>
</comment>
<keyword evidence="10 12" id="KW-0326">Glycosidase</keyword>
<dbReference type="GO" id="GO:0004573">
    <property type="term" value="F:Glc3Man9GlcNAc2 oligosaccharide glucosidase activity"/>
    <property type="evidence" value="ECO:0007669"/>
    <property type="project" value="UniProtKB-UniRule"/>
</dbReference>
<dbReference type="AlphaFoldDB" id="A0A8S1IYA9"/>
<evidence type="ECO:0000256" key="4">
    <source>
        <dbReference type="ARBA" id="ARBA00022801"/>
    </source>
</evidence>
<keyword evidence="4 12" id="KW-0378">Hydrolase</keyword>